<organism evidence="14 15">
    <name type="scientific">Cohnella candidum</name>
    <dbReference type="NCBI Taxonomy" id="2674991"/>
    <lineage>
        <taxon>Bacteria</taxon>
        <taxon>Bacillati</taxon>
        <taxon>Bacillota</taxon>
        <taxon>Bacilli</taxon>
        <taxon>Bacillales</taxon>
        <taxon>Paenibacillaceae</taxon>
        <taxon>Cohnella</taxon>
    </lineage>
</organism>
<protein>
    <submittedName>
        <fullName evidence="14">Zn-dependent protease</fullName>
    </submittedName>
</protein>
<dbReference type="RefSeq" id="WP_123041287.1">
    <property type="nucleotide sequence ID" value="NZ_CP033433.1"/>
</dbReference>
<dbReference type="InterPro" id="IPR008915">
    <property type="entry name" value="Peptidase_M50"/>
</dbReference>
<keyword evidence="7" id="KW-0378">Hydrolase</keyword>
<evidence type="ECO:0000313" key="14">
    <source>
        <dbReference type="EMBL" id="AYQ73205.1"/>
    </source>
</evidence>
<accession>A0A3G3JY84</accession>
<comment type="similarity">
    <text evidence="3">Belongs to the peptidase M50B family.</text>
</comment>
<keyword evidence="15" id="KW-1185">Reference proteome</keyword>
<comment type="subcellular location">
    <subcellularLocation>
        <location evidence="2">Membrane</location>
        <topology evidence="2">Multi-pass membrane protein</topology>
    </subcellularLocation>
</comment>
<evidence type="ECO:0000256" key="10">
    <source>
        <dbReference type="ARBA" id="ARBA00023049"/>
    </source>
</evidence>
<dbReference type="Proteomes" id="UP000269097">
    <property type="component" value="Chromosome"/>
</dbReference>
<dbReference type="AlphaFoldDB" id="A0A3G3JY84"/>
<dbReference type="GO" id="GO:0046872">
    <property type="term" value="F:metal ion binding"/>
    <property type="evidence" value="ECO:0007669"/>
    <property type="project" value="UniProtKB-KW"/>
</dbReference>
<keyword evidence="8" id="KW-0862">Zinc</keyword>
<keyword evidence="11 12" id="KW-0472">Membrane</keyword>
<dbReference type="PANTHER" id="PTHR39188:SF3">
    <property type="entry name" value="STAGE IV SPORULATION PROTEIN FB"/>
    <property type="match status" value="1"/>
</dbReference>
<comment type="cofactor">
    <cofactor evidence="1">
        <name>Zn(2+)</name>
        <dbReference type="ChEBI" id="CHEBI:29105"/>
    </cofactor>
</comment>
<evidence type="ECO:0000313" key="15">
    <source>
        <dbReference type="Proteomes" id="UP000269097"/>
    </source>
</evidence>
<evidence type="ECO:0000256" key="9">
    <source>
        <dbReference type="ARBA" id="ARBA00022989"/>
    </source>
</evidence>
<dbReference type="CDD" id="cd06161">
    <property type="entry name" value="S2P-M50_SpoIVFB"/>
    <property type="match status" value="1"/>
</dbReference>
<dbReference type="GO" id="GO:0016020">
    <property type="term" value="C:membrane"/>
    <property type="evidence" value="ECO:0007669"/>
    <property type="project" value="UniProtKB-SubCell"/>
</dbReference>
<evidence type="ECO:0000256" key="4">
    <source>
        <dbReference type="ARBA" id="ARBA00022670"/>
    </source>
</evidence>
<proteinExistence type="inferred from homology"/>
<evidence type="ECO:0000256" key="7">
    <source>
        <dbReference type="ARBA" id="ARBA00022801"/>
    </source>
</evidence>
<dbReference type="Pfam" id="PF02163">
    <property type="entry name" value="Peptidase_M50"/>
    <property type="match status" value="1"/>
</dbReference>
<evidence type="ECO:0000256" key="12">
    <source>
        <dbReference type="SAM" id="Phobius"/>
    </source>
</evidence>
<gene>
    <name evidence="14" type="ORF">EAV92_11875</name>
</gene>
<evidence type="ECO:0000256" key="6">
    <source>
        <dbReference type="ARBA" id="ARBA00022723"/>
    </source>
</evidence>
<feature type="transmembrane region" description="Helical" evidence="12">
    <location>
        <begin position="184"/>
        <end position="212"/>
    </location>
</feature>
<evidence type="ECO:0000256" key="11">
    <source>
        <dbReference type="ARBA" id="ARBA00023136"/>
    </source>
</evidence>
<evidence type="ECO:0000256" key="3">
    <source>
        <dbReference type="ARBA" id="ARBA00007931"/>
    </source>
</evidence>
<feature type="domain" description="Peptidase M50" evidence="13">
    <location>
        <begin position="31"/>
        <end position="100"/>
    </location>
</feature>
<keyword evidence="6" id="KW-0479">Metal-binding</keyword>
<feature type="transmembrane region" description="Helical" evidence="12">
    <location>
        <begin position="154"/>
        <end position="178"/>
    </location>
</feature>
<dbReference type="GO" id="GO:0008237">
    <property type="term" value="F:metallopeptidase activity"/>
    <property type="evidence" value="ECO:0007669"/>
    <property type="project" value="UniProtKB-KW"/>
</dbReference>
<keyword evidence="9 12" id="KW-1133">Transmembrane helix</keyword>
<evidence type="ECO:0000259" key="13">
    <source>
        <dbReference type="Pfam" id="PF02163"/>
    </source>
</evidence>
<evidence type="ECO:0000256" key="5">
    <source>
        <dbReference type="ARBA" id="ARBA00022692"/>
    </source>
</evidence>
<sequence length="291" mass="32576">MIKWRGIEFRLHPLFVLVMLASVATGRFLELAVLFTIVLLHELGHVAAAMGFGWTVTEVKLLPFGGVAEVEEAGAMPVREEVWVAIAGPLQNVWMAVAGWGMWQAGWIDGGWAEEFVRANLLICCFNLLPILPLDGGKLFQAWLSLFVPYHRTLVWCARISLAFSALLVLAAFAPLLFGGLLQLNLLAIGLFLCFSNWSHMRNVPFVFLRFLMHRARRSERHFDAGALARPIVIAETRPVSAALRLFMKEGYHLVYIMKQGRVAKVVPEGIVIDGILSRLTPGNADFRYFM</sequence>
<keyword evidence="5 12" id="KW-0812">Transmembrane</keyword>
<dbReference type="GO" id="GO:0006508">
    <property type="term" value="P:proteolysis"/>
    <property type="evidence" value="ECO:0007669"/>
    <property type="project" value="UniProtKB-KW"/>
</dbReference>
<feature type="transmembrane region" description="Helical" evidence="12">
    <location>
        <begin position="12"/>
        <end position="40"/>
    </location>
</feature>
<name>A0A3G3JY84_9BACL</name>
<reference evidence="14 15" key="1">
    <citation type="submission" date="2018-10" db="EMBL/GenBank/DDBJ databases">
        <title>Genome Sequence of Cohnella sp.</title>
        <authorList>
            <person name="Srinivasan S."/>
            <person name="Kim M.K."/>
        </authorList>
    </citation>
    <scope>NUCLEOTIDE SEQUENCE [LARGE SCALE GENOMIC DNA]</scope>
    <source>
        <strain evidence="14 15">18JY8-7</strain>
    </source>
</reference>
<dbReference type="KEGG" id="coh:EAV92_11875"/>
<evidence type="ECO:0000256" key="8">
    <source>
        <dbReference type="ARBA" id="ARBA00022833"/>
    </source>
</evidence>
<dbReference type="EMBL" id="CP033433">
    <property type="protein sequence ID" value="AYQ73205.1"/>
    <property type="molecule type" value="Genomic_DNA"/>
</dbReference>
<keyword evidence="4 14" id="KW-0645">Protease</keyword>
<dbReference type="PANTHER" id="PTHR39188">
    <property type="entry name" value="MEMBRANE-ASSOCIATED ZINC METALLOPROTEASE M50B"/>
    <property type="match status" value="1"/>
</dbReference>
<keyword evidence="10" id="KW-0482">Metalloprotease</keyword>
<evidence type="ECO:0000256" key="2">
    <source>
        <dbReference type="ARBA" id="ARBA00004141"/>
    </source>
</evidence>
<evidence type="ECO:0000256" key="1">
    <source>
        <dbReference type="ARBA" id="ARBA00001947"/>
    </source>
</evidence>